<proteinExistence type="predicted"/>
<evidence type="ECO:0000313" key="1">
    <source>
        <dbReference type="EMBL" id="CAK8697114.1"/>
    </source>
</evidence>
<dbReference type="Proteomes" id="UP001642483">
    <property type="component" value="Unassembled WGS sequence"/>
</dbReference>
<accession>A0ABP0H270</accession>
<organism evidence="1 2">
    <name type="scientific">Clavelina lepadiformis</name>
    <name type="common">Light-bulb sea squirt</name>
    <name type="synonym">Ascidia lepadiformis</name>
    <dbReference type="NCBI Taxonomy" id="159417"/>
    <lineage>
        <taxon>Eukaryota</taxon>
        <taxon>Metazoa</taxon>
        <taxon>Chordata</taxon>
        <taxon>Tunicata</taxon>
        <taxon>Ascidiacea</taxon>
        <taxon>Aplousobranchia</taxon>
        <taxon>Clavelinidae</taxon>
        <taxon>Clavelina</taxon>
    </lineage>
</organism>
<evidence type="ECO:0008006" key="3">
    <source>
        <dbReference type="Google" id="ProtNLM"/>
    </source>
</evidence>
<evidence type="ECO:0000313" key="2">
    <source>
        <dbReference type="Proteomes" id="UP001642483"/>
    </source>
</evidence>
<gene>
    <name evidence="1" type="ORF">CVLEPA_LOCUS30393</name>
</gene>
<comment type="caution">
    <text evidence="1">The sequence shown here is derived from an EMBL/GenBank/DDBJ whole genome shotgun (WGS) entry which is preliminary data.</text>
</comment>
<dbReference type="EMBL" id="CAWYQH010000163">
    <property type="protein sequence ID" value="CAK8697114.1"/>
    <property type="molecule type" value="Genomic_DNA"/>
</dbReference>
<name>A0ABP0H270_CLALP</name>
<reference evidence="1 2" key="1">
    <citation type="submission" date="2024-02" db="EMBL/GenBank/DDBJ databases">
        <authorList>
            <person name="Daric V."/>
            <person name="Darras S."/>
        </authorList>
    </citation>
    <scope>NUCLEOTIDE SEQUENCE [LARGE SCALE GENOMIC DNA]</scope>
</reference>
<protein>
    <recommendedName>
        <fullName evidence="3">MYND-type domain-containing protein</fullName>
    </recommendedName>
</protein>
<sequence>MVGGTTAENVLVCQKKGHYIAKKWFSFADLDNFDSDHLISTLCCQTRDGLPFLWTSSDMENTAQGPPLIALRQAEAVFNLSQLMFALYHGSVTACTFFDLQYNRPPRDIRKNGFNKLDNCSIQSGSVFRRALHILCWNITEAGGLLVIFSMMKNPVLPIIRQKCLDALTNVLCVDNIEKIVLRRQPWFLKKLISMVEQGDLQCDMVPAISVLDRLVVVILSEKLENSYQQLMELKFIDMCLNGLQCATFTCAKKYLHFVKFQTIAMQAIALLCADGQSKTWSSELQERVFTYCFRSVLLWNTDQPPTDPVWHQSESFYSSMSFSSSALLFAFVVLIHAVLKWPSVHSFLKSQAIAFKYQLSKILTLESLESMYENADSNSRIIINAVEWLWKNLYSATKTTGTKDLEADDLCPAVLDPLPELCEKVLRCCSYRKCSRRETEVNEWKSCENCGITCYCSDACRIFHKNNEHGAEICQFLSMRCNEAIV</sequence>
<keyword evidence="2" id="KW-1185">Reference proteome</keyword>